<feature type="region of interest" description="Disordered" evidence="7">
    <location>
        <begin position="509"/>
        <end position="539"/>
    </location>
</feature>
<feature type="region of interest" description="Disordered" evidence="7">
    <location>
        <begin position="45"/>
        <end position="65"/>
    </location>
</feature>
<evidence type="ECO:0000256" key="4">
    <source>
        <dbReference type="ARBA" id="ARBA00022490"/>
    </source>
</evidence>
<dbReference type="InterPro" id="IPR019167">
    <property type="entry name" value="PAT1_dom"/>
</dbReference>
<feature type="compositionally biased region" description="Polar residues" evidence="7">
    <location>
        <begin position="100"/>
        <end position="121"/>
    </location>
</feature>
<keyword evidence="6" id="KW-0539">Nucleus</keyword>
<evidence type="ECO:0000313" key="10">
    <source>
        <dbReference type="Proteomes" id="UP001369815"/>
    </source>
</evidence>
<feature type="region of interest" description="Disordered" evidence="7">
    <location>
        <begin position="92"/>
        <end position="142"/>
    </location>
</feature>
<feature type="compositionally biased region" description="Acidic residues" evidence="7">
    <location>
        <begin position="45"/>
        <end position="59"/>
    </location>
</feature>
<evidence type="ECO:0000256" key="1">
    <source>
        <dbReference type="ARBA" id="ARBA00004123"/>
    </source>
</evidence>
<keyword evidence="4" id="KW-0963">Cytoplasm</keyword>
<dbReference type="EMBL" id="JBANMG010000004">
    <property type="protein sequence ID" value="KAK6954213.1"/>
    <property type="molecule type" value="Genomic_DNA"/>
</dbReference>
<dbReference type="GO" id="GO:0033962">
    <property type="term" value="P:P-body assembly"/>
    <property type="evidence" value="ECO:0007669"/>
    <property type="project" value="TreeGrafter"/>
</dbReference>
<feature type="compositionally biased region" description="Polar residues" evidence="7">
    <location>
        <begin position="326"/>
        <end position="343"/>
    </location>
</feature>
<dbReference type="PANTHER" id="PTHR21551:SF0">
    <property type="entry name" value="PROTEIN ASSOCIATED WITH TOPO II RELATED-1, ISOFORM A"/>
    <property type="match status" value="1"/>
</dbReference>
<proteinExistence type="inferred from homology"/>
<dbReference type="Proteomes" id="UP001369815">
    <property type="component" value="Unassembled WGS sequence"/>
</dbReference>
<gene>
    <name evidence="9" type="ORF">Daesc_004179</name>
</gene>
<dbReference type="GO" id="GO:0000290">
    <property type="term" value="P:deadenylation-dependent decapping of nuclear-transcribed mRNA"/>
    <property type="evidence" value="ECO:0007669"/>
    <property type="project" value="InterPro"/>
</dbReference>
<evidence type="ECO:0000256" key="5">
    <source>
        <dbReference type="ARBA" id="ARBA00022884"/>
    </source>
</evidence>
<dbReference type="InterPro" id="IPR039900">
    <property type="entry name" value="Pat1-like"/>
</dbReference>
<keyword evidence="5" id="KW-0694">RNA-binding</keyword>
<dbReference type="PANTHER" id="PTHR21551">
    <property type="entry name" value="TOPOISOMERASE II-ASSOCIATED PROTEIN PAT1"/>
    <property type="match status" value="1"/>
</dbReference>
<evidence type="ECO:0000256" key="2">
    <source>
        <dbReference type="ARBA" id="ARBA00004201"/>
    </source>
</evidence>
<keyword evidence="10" id="KW-1185">Reference proteome</keyword>
<sequence length="840" mass="92729">MSFQANSSRHDMAAPGFGQSYDPFADLSRSADDIDEALDFEDTYDGLGDTLDETDDAFNDDTFGGDTGGVSHAPVGKDFDFFGQTAKVANAIEEEHQRFSRQQPAPKSTQPSSSQTYNSGYAYQPAPKPARTGYEKYKSEPVSDLQVDASIWGVQPKKATPVAPAQPQPAAPAAPPAGRKMMSLEEVEAAMRAQAKAPAQPQQPQPQLQAPSQPGPEPQAAFPHAHYSHQEPINYQQQQFDNRQPRGFYAPDNQQLPQGAAHGHPIAILQRPSTKSIPSNGPSVPSSLPQQHQPAPMGFPTQILQNPNRMPGEPNRMNLPTHPTHRSQNSFTRQPQAGANQAHLSHLSEQEKASFLEAEARRAKRNHKIHVLSKDNGLMTPQDKSFITRIQLQQLVSATGDPSEHGTDAALAEDFYYQVLSSLRAGQRPNPNQPLNNFAQTYLFQTGTRHGGMRRQGRGPENHMQRMEQQVQRAVEAAKNKPKNKQLVIEGSLGKISFSNAKTPKPLLNIKRTESSTETTRPGSGHRSHPTTGTDKKETLQNIEKVYLTLMKMEDLDRNMPPPPPNGGPDPDFERRAELQQQLQQLNEQLWNELKVHEPIGATSVHPFIAFLSYPKGKKAIGRVFNHLTLEQQTTILTIIVIHLDQLDVVRGAQVQTGEPINLNAATRESIELFIVAVMPSLLHLLSKSELHIVTGVLGLITQNLNVDLVARTRIGVSMLTMILSRAELAKQAGQATEQSWQQWVATFNQFFNALEPTLPNIFPGTVASGEDIYVWQFLAAIGIGASPEEQQRLVLAVKDRVMDTVSLSKTLPPDMAKTRLDNVNLFMRSIGLDVELLNN</sequence>
<dbReference type="AlphaFoldDB" id="A0AAX6MP41"/>
<reference evidence="9 10" key="1">
    <citation type="journal article" date="2024" name="Front Chem Biol">
        <title>Unveiling the potential of Daldinia eschscholtzii MFLUCC 19-0629 through bioactivity and bioinformatics studies for enhanced sustainable agriculture production.</title>
        <authorList>
            <person name="Brooks S."/>
            <person name="Weaver J.A."/>
            <person name="Klomchit A."/>
            <person name="Alharthi S.A."/>
            <person name="Onlamun T."/>
            <person name="Nurani R."/>
            <person name="Vong T.K."/>
            <person name="Alberti F."/>
            <person name="Greco C."/>
        </authorList>
    </citation>
    <scope>NUCLEOTIDE SEQUENCE [LARGE SCALE GENOMIC DNA]</scope>
    <source>
        <strain evidence="9">MFLUCC 19-0629</strain>
    </source>
</reference>
<dbReference type="Pfam" id="PF09770">
    <property type="entry name" value="PAT1"/>
    <property type="match status" value="1"/>
</dbReference>
<dbReference type="GO" id="GO:0000932">
    <property type="term" value="C:P-body"/>
    <property type="evidence" value="ECO:0007669"/>
    <property type="project" value="UniProtKB-SubCell"/>
</dbReference>
<comment type="subcellular location">
    <subcellularLocation>
        <location evidence="2">Cytoplasm</location>
        <location evidence="2">P-body</location>
    </subcellularLocation>
    <subcellularLocation>
        <location evidence="1">Nucleus</location>
    </subcellularLocation>
</comment>
<feature type="domain" description="mRNA decay factor PAT1" evidence="8">
    <location>
        <begin position="7"/>
        <end position="836"/>
    </location>
</feature>
<protein>
    <recommendedName>
        <fullName evidence="8">mRNA decay factor PAT1 domain-containing protein</fullName>
    </recommendedName>
</protein>
<accession>A0AAX6MP41</accession>
<feature type="region of interest" description="Disordered" evidence="7">
    <location>
        <begin position="272"/>
        <end position="345"/>
    </location>
</feature>
<evidence type="ECO:0000313" key="9">
    <source>
        <dbReference type="EMBL" id="KAK6954213.1"/>
    </source>
</evidence>
<organism evidence="9 10">
    <name type="scientific">Daldinia eschscholtzii</name>
    <dbReference type="NCBI Taxonomy" id="292717"/>
    <lineage>
        <taxon>Eukaryota</taxon>
        <taxon>Fungi</taxon>
        <taxon>Dikarya</taxon>
        <taxon>Ascomycota</taxon>
        <taxon>Pezizomycotina</taxon>
        <taxon>Sordariomycetes</taxon>
        <taxon>Xylariomycetidae</taxon>
        <taxon>Xylariales</taxon>
        <taxon>Hypoxylaceae</taxon>
        <taxon>Daldinia</taxon>
    </lineage>
</organism>
<evidence type="ECO:0000256" key="6">
    <source>
        <dbReference type="ARBA" id="ARBA00023242"/>
    </source>
</evidence>
<feature type="region of interest" description="Disordered" evidence="7">
    <location>
        <begin position="158"/>
        <end position="226"/>
    </location>
</feature>
<name>A0AAX6MP41_9PEZI</name>
<feature type="compositionally biased region" description="Pro residues" evidence="7">
    <location>
        <begin position="164"/>
        <end position="175"/>
    </location>
</feature>
<dbReference type="GO" id="GO:0005634">
    <property type="term" value="C:nucleus"/>
    <property type="evidence" value="ECO:0007669"/>
    <property type="project" value="UniProtKB-SubCell"/>
</dbReference>
<dbReference type="GO" id="GO:0003723">
    <property type="term" value="F:RNA binding"/>
    <property type="evidence" value="ECO:0007669"/>
    <property type="project" value="UniProtKB-KW"/>
</dbReference>
<feature type="compositionally biased region" description="Low complexity" evidence="7">
    <location>
        <begin position="190"/>
        <end position="212"/>
    </location>
</feature>
<comment type="caution">
    <text evidence="9">The sequence shown here is derived from an EMBL/GenBank/DDBJ whole genome shotgun (WGS) entry which is preliminary data.</text>
</comment>
<comment type="similarity">
    <text evidence="3">Belongs to the PAT1 family.</text>
</comment>
<evidence type="ECO:0000256" key="3">
    <source>
        <dbReference type="ARBA" id="ARBA00009138"/>
    </source>
</evidence>
<feature type="compositionally biased region" description="Polar residues" evidence="7">
    <location>
        <begin position="272"/>
        <end position="293"/>
    </location>
</feature>
<evidence type="ECO:0000256" key="7">
    <source>
        <dbReference type="SAM" id="MobiDB-lite"/>
    </source>
</evidence>
<evidence type="ECO:0000259" key="8">
    <source>
        <dbReference type="Pfam" id="PF09770"/>
    </source>
</evidence>